<comment type="subcellular location">
    <subcellularLocation>
        <location evidence="8">Cytoplasm</location>
    </subcellularLocation>
</comment>
<dbReference type="EMBL" id="VDMP01000027">
    <property type="protein sequence ID" value="TNM36253.1"/>
    <property type="molecule type" value="Genomic_DNA"/>
</dbReference>
<keyword evidence="11" id="KW-1185">Reference proteome</keyword>
<dbReference type="Proteomes" id="UP000313231">
    <property type="component" value="Unassembled WGS sequence"/>
</dbReference>
<keyword evidence="5 8" id="KW-0547">Nucleotide-binding</keyword>
<organism evidence="10 11">
    <name type="scientific">Nocardioides albidus</name>
    <dbReference type="NCBI Taxonomy" id="1517589"/>
    <lineage>
        <taxon>Bacteria</taxon>
        <taxon>Bacillati</taxon>
        <taxon>Actinomycetota</taxon>
        <taxon>Actinomycetes</taxon>
        <taxon>Propionibacteriales</taxon>
        <taxon>Nocardioidaceae</taxon>
        <taxon>Nocardioides</taxon>
    </lineage>
</organism>
<feature type="binding site" evidence="8">
    <location>
        <begin position="198"/>
        <end position="201"/>
    </location>
    <ligand>
        <name>ATP</name>
        <dbReference type="ChEBI" id="CHEBI:30616"/>
    </ligand>
</feature>
<dbReference type="InterPro" id="IPR042176">
    <property type="entry name" value="Pantoate_ligase_C"/>
</dbReference>
<accession>A0A5C4VK61</accession>
<evidence type="ECO:0000256" key="4">
    <source>
        <dbReference type="ARBA" id="ARBA00022655"/>
    </source>
</evidence>
<dbReference type="OrthoDB" id="9773087at2"/>
<comment type="function">
    <text evidence="8">Catalyzes the condensation of pantoate with beta-alanine in an ATP-dependent reaction via a pantoyl-adenylate intermediate.</text>
</comment>
<protein>
    <recommendedName>
        <fullName evidence="8">Pantothenate synthetase</fullName>
        <shortName evidence="8">PS</shortName>
        <ecNumber evidence="8">6.3.2.1</ecNumber>
    </recommendedName>
    <alternativeName>
        <fullName evidence="8">Pantoate--beta-alanine ligase</fullName>
    </alternativeName>
    <alternativeName>
        <fullName evidence="8">Pantoate-activating enzyme</fullName>
    </alternativeName>
</protein>
<name>A0A5C4VK61_9ACTN</name>
<evidence type="ECO:0000313" key="11">
    <source>
        <dbReference type="Proteomes" id="UP000313231"/>
    </source>
</evidence>
<comment type="catalytic activity">
    <reaction evidence="7 8">
        <text>(R)-pantoate + beta-alanine + ATP = (R)-pantothenate + AMP + diphosphate + H(+)</text>
        <dbReference type="Rhea" id="RHEA:10912"/>
        <dbReference type="ChEBI" id="CHEBI:15378"/>
        <dbReference type="ChEBI" id="CHEBI:15980"/>
        <dbReference type="ChEBI" id="CHEBI:29032"/>
        <dbReference type="ChEBI" id="CHEBI:30616"/>
        <dbReference type="ChEBI" id="CHEBI:33019"/>
        <dbReference type="ChEBI" id="CHEBI:57966"/>
        <dbReference type="ChEBI" id="CHEBI:456215"/>
        <dbReference type="EC" id="6.3.2.1"/>
    </reaction>
</comment>
<keyword evidence="4 8" id="KW-0566">Pantothenate biosynthesis</keyword>
<feature type="binding site" evidence="8">
    <location>
        <position position="67"/>
    </location>
    <ligand>
        <name>beta-alanine</name>
        <dbReference type="ChEBI" id="CHEBI:57966"/>
    </ligand>
</feature>
<evidence type="ECO:0000256" key="7">
    <source>
        <dbReference type="ARBA" id="ARBA00048258"/>
    </source>
</evidence>
<feature type="binding site" evidence="8">
    <location>
        <position position="67"/>
    </location>
    <ligand>
        <name>(R)-pantoate</name>
        <dbReference type="ChEBI" id="CHEBI:15980"/>
    </ligand>
</feature>
<feature type="active site" description="Proton donor" evidence="8">
    <location>
        <position position="40"/>
    </location>
</feature>
<keyword evidence="3 8" id="KW-0436">Ligase</keyword>
<sequence>MSVLTTPAVARSRADLASLVGPGRAPVVFVPTMGALHEGHASLLRMARERAGDQGRVVLSIFVNPLQFGPGEDLDRYPRTFDADLEIAATEGVDVVFAPTVAEMYPDGVPHPGVDSQAVTVEPGPLGDLLEGASRPGHFRGVLTVVAKLFGLVRPDVAIFGEKDYQQLALIRRMASDLCLGIEIVGAPTDREPDGLARSSRNRYLDAEQRQQAAALSRALRAAQERAPYGVPAARWAAMSVLKGEPGIELDYLALTTTGLGELPDYPDPGTEGRILVAARVGTTRLIDNLPLRFDTDSHPGSTATAAGTTTHTGGN</sequence>
<dbReference type="InterPro" id="IPR003721">
    <property type="entry name" value="Pantoate_ligase"/>
</dbReference>
<feature type="binding site" evidence="8">
    <location>
        <position position="167"/>
    </location>
    <ligand>
        <name>(R)-pantoate</name>
        <dbReference type="ChEBI" id="CHEBI:15980"/>
    </ligand>
</feature>
<dbReference type="GO" id="GO:0004592">
    <property type="term" value="F:pantoate-beta-alanine ligase activity"/>
    <property type="evidence" value="ECO:0007669"/>
    <property type="project" value="UniProtKB-UniRule"/>
</dbReference>
<evidence type="ECO:0000256" key="8">
    <source>
        <dbReference type="HAMAP-Rule" id="MF_00158"/>
    </source>
</evidence>
<dbReference type="Pfam" id="PF02569">
    <property type="entry name" value="Pantoate_ligase"/>
    <property type="match status" value="1"/>
</dbReference>
<reference evidence="10 11" key="1">
    <citation type="journal article" date="2016" name="Int. J. Syst. Evol. Microbiol.">
        <title>Nocardioides albidus sp. nov., an actinobacterium isolated from garden soil.</title>
        <authorList>
            <person name="Singh H."/>
            <person name="Du J."/>
            <person name="Trinh H."/>
            <person name="Won K."/>
            <person name="Yang J.E."/>
            <person name="Yin C."/>
            <person name="Kook M."/>
            <person name="Yi T.H."/>
        </authorList>
    </citation>
    <scope>NUCLEOTIDE SEQUENCE [LARGE SCALE GENOMIC DNA]</scope>
    <source>
        <strain evidence="10 11">CCTCC AB 2015297</strain>
    </source>
</reference>
<dbReference type="Gene3D" id="3.40.50.620">
    <property type="entry name" value="HUPs"/>
    <property type="match status" value="1"/>
</dbReference>
<comment type="caution">
    <text evidence="10">The sequence shown here is derived from an EMBL/GenBank/DDBJ whole genome shotgun (WGS) entry which is preliminary data.</text>
</comment>
<feature type="compositionally biased region" description="Low complexity" evidence="9">
    <location>
        <begin position="303"/>
        <end position="316"/>
    </location>
</feature>
<feature type="region of interest" description="Disordered" evidence="9">
    <location>
        <begin position="294"/>
        <end position="316"/>
    </location>
</feature>
<comment type="pathway">
    <text evidence="1 8">Cofactor biosynthesis; (R)-pantothenate biosynthesis; (R)-pantothenate from (R)-pantoate and beta-alanine: step 1/1.</text>
</comment>
<evidence type="ECO:0000256" key="2">
    <source>
        <dbReference type="ARBA" id="ARBA00009256"/>
    </source>
</evidence>
<dbReference type="GO" id="GO:0005524">
    <property type="term" value="F:ATP binding"/>
    <property type="evidence" value="ECO:0007669"/>
    <property type="project" value="UniProtKB-KW"/>
</dbReference>
<gene>
    <name evidence="8" type="primary">panC</name>
    <name evidence="10" type="ORF">FHP29_18980</name>
</gene>
<evidence type="ECO:0000313" key="10">
    <source>
        <dbReference type="EMBL" id="TNM36253.1"/>
    </source>
</evidence>
<dbReference type="PANTHER" id="PTHR21299">
    <property type="entry name" value="CYTIDYLATE KINASE/PANTOATE-BETA-ALANINE LIGASE"/>
    <property type="match status" value="1"/>
</dbReference>
<proteinExistence type="inferred from homology"/>
<dbReference type="NCBIfam" id="TIGR00018">
    <property type="entry name" value="panC"/>
    <property type="match status" value="1"/>
</dbReference>
<dbReference type="UniPathway" id="UPA00028">
    <property type="reaction ID" value="UER00005"/>
</dbReference>
<dbReference type="GO" id="GO:0015940">
    <property type="term" value="P:pantothenate biosynthetic process"/>
    <property type="evidence" value="ECO:0007669"/>
    <property type="project" value="UniProtKB-UniRule"/>
</dbReference>
<keyword evidence="8" id="KW-0963">Cytoplasm</keyword>
<evidence type="ECO:0000256" key="5">
    <source>
        <dbReference type="ARBA" id="ARBA00022741"/>
    </source>
</evidence>
<dbReference type="InterPro" id="IPR014729">
    <property type="entry name" value="Rossmann-like_a/b/a_fold"/>
</dbReference>
<evidence type="ECO:0000256" key="9">
    <source>
        <dbReference type="SAM" id="MobiDB-lite"/>
    </source>
</evidence>
<dbReference type="CDD" id="cd00560">
    <property type="entry name" value="PanC"/>
    <property type="match status" value="1"/>
</dbReference>
<comment type="similarity">
    <text evidence="2 8">Belongs to the pantothenate synthetase family.</text>
</comment>
<comment type="miscellaneous">
    <text evidence="8">The reaction proceeds by a bi uni uni bi ping pong mechanism.</text>
</comment>
<dbReference type="RefSeq" id="WP_139624441.1">
    <property type="nucleotide sequence ID" value="NZ_VDMP01000027.1"/>
</dbReference>
<dbReference type="AlphaFoldDB" id="A0A5C4VK61"/>
<dbReference type="Gene3D" id="3.30.1300.10">
    <property type="entry name" value="Pantoate-beta-alanine ligase, C-terminal domain"/>
    <property type="match status" value="1"/>
</dbReference>
<evidence type="ECO:0000256" key="6">
    <source>
        <dbReference type="ARBA" id="ARBA00022840"/>
    </source>
</evidence>
<evidence type="ECO:0000256" key="1">
    <source>
        <dbReference type="ARBA" id="ARBA00004990"/>
    </source>
</evidence>
<comment type="subunit">
    <text evidence="8">Homodimer.</text>
</comment>
<feature type="binding site" evidence="8">
    <location>
        <begin position="161"/>
        <end position="164"/>
    </location>
    <ligand>
        <name>ATP</name>
        <dbReference type="ChEBI" id="CHEBI:30616"/>
    </ligand>
</feature>
<comment type="caution">
    <text evidence="8">Lacks conserved residue(s) required for the propagation of feature annotation.</text>
</comment>
<keyword evidence="6 8" id="KW-0067">ATP-binding</keyword>
<dbReference type="GO" id="GO:0005829">
    <property type="term" value="C:cytosol"/>
    <property type="evidence" value="ECO:0007669"/>
    <property type="project" value="TreeGrafter"/>
</dbReference>
<dbReference type="SUPFAM" id="SSF52374">
    <property type="entry name" value="Nucleotidylyl transferase"/>
    <property type="match status" value="1"/>
</dbReference>
<feature type="binding site" evidence="8">
    <location>
        <begin position="33"/>
        <end position="40"/>
    </location>
    <ligand>
        <name>ATP</name>
        <dbReference type="ChEBI" id="CHEBI:30616"/>
    </ligand>
</feature>
<dbReference type="HAMAP" id="MF_00158">
    <property type="entry name" value="PanC"/>
    <property type="match status" value="1"/>
</dbReference>
<dbReference type="EC" id="6.3.2.1" evidence="8"/>
<dbReference type="PANTHER" id="PTHR21299:SF1">
    <property type="entry name" value="PANTOATE--BETA-ALANINE LIGASE"/>
    <property type="match status" value="1"/>
</dbReference>
<evidence type="ECO:0000256" key="3">
    <source>
        <dbReference type="ARBA" id="ARBA00022598"/>
    </source>
</evidence>